<name>A0A9P0L325_ACAOB</name>
<dbReference type="EMBL" id="CAKOFQ010007008">
    <property type="protein sequence ID" value="CAH1986905.1"/>
    <property type="molecule type" value="Genomic_DNA"/>
</dbReference>
<feature type="domain" description="PiggyBac transposable element-derived protein" evidence="2">
    <location>
        <begin position="113"/>
        <end position="345"/>
    </location>
</feature>
<evidence type="ECO:0000256" key="1">
    <source>
        <dbReference type="SAM" id="MobiDB-lite"/>
    </source>
</evidence>
<dbReference type="OrthoDB" id="5876240at2759"/>
<sequence length="367" mass="42211">MASSRPLTDRELQEEIDNMSDMNDSDFDSDDSIADETFTCNSGSESDDSSDSNGSSPVASDEDIANNIPNPNNLDTIPWSSTVKMLQRHQFTGKSGLLKNIIRFDGSDGNVHPVDIFLSFINNEVLELMVQETNRYAQQFLNNRQLRRSSRLRRWKNTDTSEMKRFLGLIMLTGIINFPRIEYYWKKSQVYFHPLLHKINMSYNRFALLLKCWHFVDNNLHRDNESRTYKVQPLIDMVLSNIRQTYCAGEIVVIDETMIPFRGRLKFRQYNPSKSSKYGVKIYKLCTTKGFTYSFSIYCGDDPKIPELDKPGSVVVNLAEGLLNEGRLIITDNFYTSIPLAKYLLGRFHISLWDSTEKSEGGSKRSC</sequence>
<dbReference type="Pfam" id="PF13843">
    <property type="entry name" value="DDE_Tnp_1_7"/>
    <property type="match status" value="1"/>
</dbReference>
<comment type="caution">
    <text evidence="3">The sequence shown here is derived from an EMBL/GenBank/DDBJ whole genome shotgun (WGS) entry which is preliminary data.</text>
</comment>
<proteinExistence type="predicted"/>
<dbReference type="InterPro" id="IPR029526">
    <property type="entry name" value="PGBD"/>
</dbReference>
<feature type="compositionally biased region" description="Acidic residues" evidence="1">
    <location>
        <begin position="14"/>
        <end position="34"/>
    </location>
</feature>
<reference evidence="3" key="1">
    <citation type="submission" date="2022-03" db="EMBL/GenBank/DDBJ databases">
        <authorList>
            <person name="Sayadi A."/>
        </authorList>
    </citation>
    <scope>NUCLEOTIDE SEQUENCE</scope>
</reference>
<keyword evidence="4" id="KW-1185">Reference proteome</keyword>
<protein>
    <recommendedName>
        <fullName evidence="2">PiggyBac transposable element-derived protein domain-containing protein</fullName>
    </recommendedName>
</protein>
<dbReference type="Proteomes" id="UP001152888">
    <property type="component" value="Unassembled WGS sequence"/>
</dbReference>
<accession>A0A9P0L325</accession>
<dbReference type="AlphaFoldDB" id="A0A9P0L325"/>
<gene>
    <name evidence="3" type="ORF">ACAOBT_LOCUS17520</name>
</gene>
<dbReference type="PANTHER" id="PTHR46599">
    <property type="entry name" value="PIGGYBAC TRANSPOSABLE ELEMENT-DERIVED PROTEIN 4"/>
    <property type="match status" value="1"/>
</dbReference>
<evidence type="ECO:0000313" key="4">
    <source>
        <dbReference type="Proteomes" id="UP001152888"/>
    </source>
</evidence>
<feature type="region of interest" description="Disordered" evidence="1">
    <location>
        <begin position="1"/>
        <end position="73"/>
    </location>
</feature>
<evidence type="ECO:0000259" key="2">
    <source>
        <dbReference type="Pfam" id="PF13843"/>
    </source>
</evidence>
<evidence type="ECO:0000313" key="3">
    <source>
        <dbReference type="EMBL" id="CAH1986905.1"/>
    </source>
</evidence>
<organism evidence="3 4">
    <name type="scientific">Acanthoscelides obtectus</name>
    <name type="common">Bean weevil</name>
    <name type="synonym">Bruchus obtectus</name>
    <dbReference type="NCBI Taxonomy" id="200917"/>
    <lineage>
        <taxon>Eukaryota</taxon>
        <taxon>Metazoa</taxon>
        <taxon>Ecdysozoa</taxon>
        <taxon>Arthropoda</taxon>
        <taxon>Hexapoda</taxon>
        <taxon>Insecta</taxon>
        <taxon>Pterygota</taxon>
        <taxon>Neoptera</taxon>
        <taxon>Endopterygota</taxon>
        <taxon>Coleoptera</taxon>
        <taxon>Polyphaga</taxon>
        <taxon>Cucujiformia</taxon>
        <taxon>Chrysomeloidea</taxon>
        <taxon>Chrysomelidae</taxon>
        <taxon>Bruchinae</taxon>
        <taxon>Bruchini</taxon>
        <taxon>Acanthoscelides</taxon>
    </lineage>
</organism>
<dbReference type="PANTHER" id="PTHR46599:SF3">
    <property type="entry name" value="PIGGYBAC TRANSPOSABLE ELEMENT-DERIVED PROTEIN 4"/>
    <property type="match status" value="1"/>
</dbReference>